<gene>
    <name evidence="1" type="ORF">ACFFGT_02795</name>
</gene>
<sequence length="92" mass="10908">MDLINAHKSFWKENDYPYIKVVEIPEAELIQLITKLSRTDVIEWLIWNDRNGVYSDESSIREFGKAMSIEEGIEIMLRQAEENRVVTHWKVV</sequence>
<dbReference type="Proteomes" id="UP001589828">
    <property type="component" value="Unassembled WGS sequence"/>
</dbReference>
<dbReference type="RefSeq" id="WP_377020977.1">
    <property type="nucleotide sequence ID" value="NZ_JBHLTS010000004.1"/>
</dbReference>
<name>A0ABV6L048_9SPHI</name>
<keyword evidence="2" id="KW-1185">Reference proteome</keyword>
<evidence type="ECO:0000313" key="2">
    <source>
        <dbReference type="Proteomes" id="UP001589828"/>
    </source>
</evidence>
<dbReference type="EMBL" id="JBHLTS010000004">
    <property type="protein sequence ID" value="MFC0513104.1"/>
    <property type="molecule type" value="Genomic_DNA"/>
</dbReference>
<proteinExistence type="predicted"/>
<comment type="caution">
    <text evidence="1">The sequence shown here is derived from an EMBL/GenBank/DDBJ whole genome shotgun (WGS) entry which is preliminary data.</text>
</comment>
<reference evidence="1 2" key="1">
    <citation type="submission" date="2024-09" db="EMBL/GenBank/DDBJ databases">
        <authorList>
            <person name="Sun Q."/>
            <person name="Mori K."/>
        </authorList>
    </citation>
    <scope>NUCLEOTIDE SEQUENCE [LARGE SCALE GENOMIC DNA]</scope>
    <source>
        <strain evidence="1 2">NCAIM B.02415</strain>
    </source>
</reference>
<organism evidence="1 2">
    <name type="scientific">Mucilaginibacter angelicae</name>
    <dbReference type="NCBI Taxonomy" id="869718"/>
    <lineage>
        <taxon>Bacteria</taxon>
        <taxon>Pseudomonadati</taxon>
        <taxon>Bacteroidota</taxon>
        <taxon>Sphingobacteriia</taxon>
        <taxon>Sphingobacteriales</taxon>
        <taxon>Sphingobacteriaceae</taxon>
        <taxon>Mucilaginibacter</taxon>
    </lineage>
</organism>
<protein>
    <submittedName>
        <fullName evidence="1">Uncharacterized protein</fullName>
    </submittedName>
</protein>
<accession>A0ABV6L048</accession>
<evidence type="ECO:0000313" key="1">
    <source>
        <dbReference type="EMBL" id="MFC0513104.1"/>
    </source>
</evidence>